<accession>A0A5S9P2H3</accession>
<feature type="signal peptide" evidence="2">
    <location>
        <begin position="1"/>
        <end position="26"/>
    </location>
</feature>
<evidence type="ECO:0008006" key="5">
    <source>
        <dbReference type="Google" id="ProtNLM"/>
    </source>
</evidence>
<proteinExistence type="predicted"/>
<feature type="transmembrane region" description="Helical" evidence="1">
    <location>
        <begin position="122"/>
        <end position="140"/>
    </location>
</feature>
<dbReference type="PIRSF" id="PIRSF016919">
    <property type="entry name" value="HupE_UreJ"/>
    <property type="match status" value="1"/>
</dbReference>
<organism evidence="3 4">
    <name type="scientific">Starkeya nomas</name>
    <dbReference type="NCBI Taxonomy" id="2666134"/>
    <lineage>
        <taxon>Bacteria</taxon>
        <taxon>Pseudomonadati</taxon>
        <taxon>Pseudomonadota</taxon>
        <taxon>Alphaproteobacteria</taxon>
        <taxon>Hyphomicrobiales</taxon>
        <taxon>Xanthobacteraceae</taxon>
        <taxon>Starkeya</taxon>
    </lineage>
</organism>
<feature type="transmembrane region" description="Helical" evidence="1">
    <location>
        <begin position="185"/>
        <end position="203"/>
    </location>
</feature>
<keyword evidence="4" id="KW-1185">Reference proteome</keyword>
<sequence length="205" mass="20215">MNPILRRAAVLPTAALALVASSPAFAHHAMGGEMPSTFGEGFISGLAHPVIGPDHLAFLVAVGVATALGGMPLWLPIVFVAASAVGVGVHLSLVNLPAAELVVAASVLLAGFLLARGERVATGAWAALFAIAGLFHGYAYGESIVGAEPTPLYAYLAGLVLIQSALSIGVALVASRAASALAPRLAGAAVAGIGFAAVIGQVVPG</sequence>
<dbReference type="Pfam" id="PF04955">
    <property type="entry name" value="HupE_UreJ"/>
    <property type="match status" value="1"/>
</dbReference>
<protein>
    <recommendedName>
        <fullName evidence="5">HupE / UreJ protein</fullName>
    </recommendedName>
</protein>
<feature type="chain" id="PRO_5024900319" description="HupE / UreJ protein" evidence="2">
    <location>
        <begin position="27"/>
        <end position="205"/>
    </location>
</feature>
<evidence type="ECO:0000313" key="4">
    <source>
        <dbReference type="Proteomes" id="UP000433050"/>
    </source>
</evidence>
<keyword evidence="1" id="KW-0472">Membrane</keyword>
<feature type="transmembrane region" description="Helical" evidence="1">
    <location>
        <begin position="152"/>
        <end position="173"/>
    </location>
</feature>
<name>A0A5S9P2H3_9HYPH</name>
<evidence type="ECO:0000256" key="2">
    <source>
        <dbReference type="SAM" id="SignalP"/>
    </source>
</evidence>
<feature type="transmembrane region" description="Helical" evidence="1">
    <location>
        <begin position="50"/>
        <end position="68"/>
    </location>
</feature>
<evidence type="ECO:0000313" key="3">
    <source>
        <dbReference type="EMBL" id="CAA0097430.1"/>
    </source>
</evidence>
<dbReference type="EMBL" id="CACSAS010000001">
    <property type="protein sequence ID" value="CAA0097430.1"/>
    <property type="molecule type" value="Genomic_DNA"/>
</dbReference>
<feature type="transmembrane region" description="Helical" evidence="1">
    <location>
        <begin position="98"/>
        <end position="115"/>
    </location>
</feature>
<reference evidence="3 4" key="1">
    <citation type="submission" date="2019-12" db="EMBL/GenBank/DDBJ databases">
        <authorList>
            <person name="Reyes-Prieto M."/>
        </authorList>
    </citation>
    <scope>NUCLEOTIDE SEQUENCE [LARGE SCALE GENOMIC DNA]</scope>
    <source>
        <strain evidence="3">HF14-78462</strain>
    </source>
</reference>
<dbReference type="InterPro" id="IPR007038">
    <property type="entry name" value="HupE_UreJ"/>
</dbReference>
<keyword evidence="2" id="KW-0732">Signal</keyword>
<keyword evidence="1" id="KW-0812">Transmembrane</keyword>
<keyword evidence="1" id="KW-1133">Transmembrane helix</keyword>
<gene>
    <name evidence="3" type="ORF">STARVERO_02134</name>
</gene>
<evidence type="ECO:0000256" key="1">
    <source>
        <dbReference type="SAM" id="Phobius"/>
    </source>
</evidence>
<dbReference type="RefSeq" id="WP_159598842.1">
    <property type="nucleotide sequence ID" value="NZ_CACSAS010000001.1"/>
</dbReference>
<dbReference type="Proteomes" id="UP000433050">
    <property type="component" value="Unassembled WGS sequence"/>
</dbReference>
<dbReference type="AlphaFoldDB" id="A0A5S9P2H3"/>